<feature type="transmembrane region" description="Helical" evidence="2">
    <location>
        <begin position="201"/>
        <end position="220"/>
    </location>
</feature>
<proteinExistence type="predicted"/>
<feature type="transmembrane region" description="Helical" evidence="2">
    <location>
        <begin position="129"/>
        <end position="151"/>
    </location>
</feature>
<gene>
    <name evidence="3" type="ORF">QO019_006545</name>
</gene>
<evidence type="ECO:0000313" key="3">
    <source>
        <dbReference type="EMBL" id="MDQ0491647.1"/>
    </source>
</evidence>
<dbReference type="EMBL" id="JAUSWC010000037">
    <property type="protein sequence ID" value="MDQ0491647.1"/>
    <property type="molecule type" value="Genomic_DNA"/>
</dbReference>
<reference evidence="3 4" key="1">
    <citation type="submission" date="2023-07" db="EMBL/GenBank/DDBJ databases">
        <title>Genomic Encyclopedia of Type Strains, Phase IV (KMG-IV): sequencing the most valuable type-strain genomes for metagenomic binning, comparative biology and taxonomic classification.</title>
        <authorList>
            <person name="Goeker M."/>
        </authorList>
    </citation>
    <scope>NUCLEOTIDE SEQUENCE [LARGE SCALE GENOMIC DNA]</scope>
    <source>
        <strain evidence="3 4">DSM 40573</strain>
    </source>
</reference>
<evidence type="ECO:0000256" key="1">
    <source>
        <dbReference type="SAM" id="MobiDB-lite"/>
    </source>
</evidence>
<keyword evidence="4" id="KW-1185">Reference proteome</keyword>
<accession>A0ABU0KQD1</accession>
<keyword evidence="2" id="KW-0812">Transmembrane</keyword>
<evidence type="ECO:0000313" key="4">
    <source>
        <dbReference type="Proteomes" id="UP001236795"/>
    </source>
</evidence>
<evidence type="ECO:0000256" key="2">
    <source>
        <dbReference type="SAM" id="Phobius"/>
    </source>
</evidence>
<keyword evidence="2" id="KW-0472">Membrane</keyword>
<keyword evidence="2" id="KW-1133">Transmembrane helix</keyword>
<feature type="transmembrane region" description="Helical" evidence="2">
    <location>
        <begin position="101"/>
        <end position="123"/>
    </location>
</feature>
<evidence type="ECO:0008006" key="5">
    <source>
        <dbReference type="Google" id="ProtNLM"/>
    </source>
</evidence>
<feature type="transmembrane region" description="Helical" evidence="2">
    <location>
        <begin position="31"/>
        <end position="49"/>
    </location>
</feature>
<feature type="compositionally biased region" description="Gly residues" evidence="1">
    <location>
        <begin position="251"/>
        <end position="261"/>
    </location>
</feature>
<protein>
    <recommendedName>
        <fullName evidence="5">ABC transporter</fullName>
    </recommendedName>
</protein>
<feature type="transmembrane region" description="Helical" evidence="2">
    <location>
        <begin position="163"/>
        <end position="181"/>
    </location>
</feature>
<feature type="region of interest" description="Disordered" evidence="1">
    <location>
        <begin position="227"/>
        <end position="261"/>
    </location>
</feature>
<organism evidence="3 4">
    <name type="scientific">Streptomyces thermodiastaticus</name>
    <dbReference type="NCBI Taxonomy" id="44061"/>
    <lineage>
        <taxon>Bacteria</taxon>
        <taxon>Bacillati</taxon>
        <taxon>Actinomycetota</taxon>
        <taxon>Actinomycetes</taxon>
        <taxon>Kitasatosporales</taxon>
        <taxon>Streptomycetaceae</taxon>
        <taxon>Streptomyces</taxon>
    </lineage>
</organism>
<sequence>MTGTRTAEDTPVRETRRGVLLPLVRPVARTVPWWALAAGGGLGLLAAAVPRLSGGEVTPWAGVNALRAAALCFALGAAFLLDDPARQTTAAVPVRRVLRHALRCGLLLPVAAAWWTTAVLLVPQEARPPAGAVTLEAATALALALAGVAYAVRRRGADRPGQAVSATLLVTAVLAPLLSPADWALFTAPGDPHWGDGRGHWTLLLCGALLAVAVCWTEPVRPFQPVRRLRTRPEGPKGGSGGAAPRDGKGRGGGGEKPCRP</sequence>
<comment type="caution">
    <text evidence="3">The sequence shown here is derived from an EMBL/GenBank/DDBJ whole genome shotgun (WGS) entry which is preliminary data.</text>
</comment>
<feature type="transmembrane region" description="Helical" evidence="2">
    <location>
        <begin position="61"/>
        <end position="81"/>
    </location>
</feature>
<dbReference type="RefSeq" id="WP_215048844.1">
    <property type="nucleotide sequence ID" value="NZ_JAUSWC010000037.1"/>
</dbReference>
<name>A0ABU0KQD1_9ACTN</name>
<dbReference type="Proteomes" id="UP001236795">
    <property type="component" value="Unassembled WGS sequence"/>
</dbReference>